<dbReference type="GO" id="GO:0003676">
    <property type="term" value="F:nucleic acid binding"/>
    <property type="evidence" value="ECO:0007669"/>
    <property type="project" value="InterPro"/>
</dbReference>
<dbReference type="PANTHER" id="PTHR30547">
    <property type="entry name" value="UNCHARACTERIZED PROTEIN YHCG-RELATED"/>
    <property type="match status" value="1"/>
</dbReference>
<dbReference type="PANTHER" id="PTHR30547:SF5">
    <property type="entry name" value="NUCLEASE YHCG-RELATED"/>
    <property type="match status" value="1"/>
</dbReference>
<feature type="domain" description="YhcG PDDEXK nuclease" evidence="1">
    <location>
        <begin position="220"/>
        <end position="369"/>
    </location>
</feature>
<dbReference type="EMBL" id="CP022129">
    <property type="protein sequence ID" value="ASF48049.1"/>
    <property type="molecule type" value="Genomic_DNA"/>
</dbReference>
<evidence type="ECO:0000259" key="1">
    <source>
        <dbReference type="Pfam" id="PF06250"/>
    </source>
</evidence>
<dbReference type="Pfam" id="PF17761">
    <property type="entry name" value="DUF1016_N"/>
    <property type="match status" value="2"/>
</dbReference>
<proteinExistence type="predicted"/>
<gene>
    <name evidence="3" type="ORF">CEK71_19340</name>
</gene>
<dbReference type="Proteomes" id="UP000197019">
    <property type="component" value="Chromosome"/>
</dbReference>
<dbReference type="InterPro" id="IPR011856">
    <property type="entry name" value="tRNA_endonuc-like_dom_sf"/>
</dbReference>
<protein>
    <submittedName>
        <fullName evidence="3">Cytoplasmic protein</fullName>
    </submittedName>
</protein>
<accession>A0A1Z4C3G3</accession>
<dbReference type="KEGG" id="mpsy:CEK71_19340"/>
<evidence type="ECO:0000313" key="3">
    <source>
        <dbReference type="EMBL" id="ASF48049.1"/>
    </source>
</evidence>
<dbReference type="OrthoDB" id="9801263at2"/>
<dbReference type="InterPro" id="IPR041527">
    <property type="entry name" value="YhcG_N"/>
</dbReference>
<dbReference type="InterPro" id="IPR009362">
    <property type="entry name" value="YhcG_C"/>
</dbReference>
<dbReference type="Pfam" id="PF06250">
    <property type="entry name" value="YhcG_C"/>
    <property type="match status" value="1"/>
</dbReference>
<reference evidence="3 4" key="1">
    <citation type="submission" date="2017-06" db="EMBL/GenBank/DDBJ databases">
        <title>Genome Sequencing of the methanotroph Methylovulum psychrotolerants str. HV10-M2 isolated from a high-altitude environment.</title>
        <authorList>
            <person name="Mateos-Rivera A."/>
        </authorList>
    </citation>
    <scope>NUCLEOTIDE SEQUENCE [LARGE SCALE GENOMIC DNA]</scope>
    <source>
        <strain evidence="3 4">HV10_M2</strain>
    </source>
</reference>
<feature type="domain" description="YhcG N-terminal" evidence="2">
    <location>
        <begin position="144"/>
        <end position="194"/>
    </location>
</feature>
<dbReference type="AlphaFoldDB" id="A0A1Z4C3G3"/>
<organism evidence="3 4">
    <name type="scientific">Methylovulum psychrotolerans</name>
    <dbReference type="NCBI Taxonomy" id="1704499"/>
    <lineage>
        <taxon>Bacteria</taxon>
        <taxon>Pseudomonadati</taxon>
        <taxon>Pseudomonadota</taxon>
        <taxon>Gammaproteobacteria</taxon>
        <taxon>Methylococcales</taxon>
        <taxon>Methylococcaceae</taxon>
        <taxon>Methylovulum</taxon>
    </lineage>
</organism>
<keyword evidence="4" id="KW-1185">Reference proteome</keyword>
<evidence type="ECO:0000259" key="2">
    <source>
        <dbReference type="Pfam" id="PF17761"/>
    </source>
</evidence>
<feature type="domain" description="YhcG N-terminal" evidence="2">
    <location>
        <begin position="18"/>
        <end position="98"/>
    </location>
</feature>
<evidence type="ECO:0000313" key="4">
    <source>
        <dbReference type="Proteomes" id="UP000197019"/>
    </source>
</evidence>
<sequence length="392" mass="44685">MTQTPSFERLVATISQVHTEMTLQASRAVNKCLTLRNWLIGAYIVEYEQQGADRAQYGEVLFERLSQALQTTGVVRYHPRELRRCRTFYVAYPEIRGTLSPESGWQGSLSDDIRPVSLTSMTANEAAADIRGTLPPELSISPMHLIQSLSFSHFAELIAVEDALKRRFYEVECLRGHWSVRELKRQIASLYYERCGLSTDKDKLAAYVQGRAEQAVILNVRDPYVFEFLGLKPKDVMYETDVEDAILDNLQEFLLELGHGFCFEARQKRILIGDGYYFIDLVFYHRILKCHILVELKLAEFNHENIGQLNTYVSWYRKNMMLEGDNPPIGILLCTQKDHALVEYALAGIDNDIFVAKYLLELPNKEQIQQFIAAQLAMGVTVAAGQGRGKQG</sequence>
<dbReference type="Gene3D" id="3.40.1350.10">
    <property type="match status" value="1"/>
</dbReference>
<name>A0A1Z4C3G3_9GAMM</name>
<dbReference type="InterPro" id="IPR053148">
    <property type="entry name" value="PD-DEXK-like_domain"/>
</dbReference>